<keyword evidence="3" id="KW-1185">Reference proteome</keyword>
<dbReference type="Pfam" id="PF04324">
    <property type="entry name" value="Fer2_BFD"/>
    <property type="match status" value="1"/>
</dbReference>
<evidence type="ECO:0000259" key="1">
    <source>
        <dbReference type="Pfam" id="PF04324"/>
    </source>
</evidence>
<dbReference type="InterPro" id="IPR007419">
    <property type="entry name" value="BFD-like_2Fe2S-bd_dom"/>
</dbReference>
<reference evidence="3" key="1">
    <citation type="submission" date="2016-10" db="EMBL/GenBank/DDBJ databases">
        <authorList>
            <person name="Varghese N."/>
            <person name="Submissions S."/>
        </authorList>
    </citation>
    <scope>NUCLEOTIDE SEQUENCE [LARGE SCALE GENOMIC DNA]</scope>
    <source>
        <strain evidence="3">CGMCC 1.10683</strain>
    </source>
</reference>
<dbReference type="EMBL" id="FOZV01000003">
    <property type="protein sequence ID" value="SFS49803.1"/>
    <property type="molecule type" value="Genomic_DNA"/>
</dbReference>
<dbReference type="Proteomes" id="UP000198788">
    <property type="component" value="Unassembled WGS sequence"/>
</dbReference>
<dbReference type="InterPro" id="IPR041854">
    <property type="entry name" value="BFD-like_2Fe2S-bd_dom_sf"/>
</dbReference>
<organism evidence="2 3">
    <name type="scientific">Brevundimonas viscosa</name>
    <dbReference type="NCBI Taxonomy" id="871741"/>
    <lineage>
        <taxon>Bacteria</taxon>
        <taxon>Pseudomonadati</taxon>
        <taxon>Pseudomonadota</taxon>
        <taxon>Alphaproteobacteria</taxon>
        <taxon>Caulobacterales</taxon>
        <taxon>Caulobacteraceae</taxon>
        <taxon>Brevundimonas</taxon>
    </lineage>
</organism>
<proteinExistence type="predicted"/>
<dbReference type="AlphaFoldDB" id="A0A1I6QBD0"/>
<evidence type="ECO:0000313" key="2">
    <source>
        <dbReference type="EMBL" id="SFS49803.1"/>
    </source>
</evidence>
<accession>A0A1I6QBD0</accession>
<evidence type="ECO:0000313" key="3">
    <source>
        <dbReference type="Proteomes" id="UP000198788"/>
    </source>
</evidence>
<protein>
    <submittedName>
        <fullName evidence="2">Bacterioferritin-associated ferredoxin</fullName>
    </submittedName>
</protein>
<dbReference type="Gene3D" id="1.10.10.1100">
    <property type="entry name" value="BFD-like [2Fe-2S]-binding domain"/>
    <property type="match status" value="1"/>
</dbReference>
<name>A0A1I6QBD0_9CAUL</name>
<gene>
    <name evidence="2" type="ORF">SAMN05192570_1642</name>
</gene>
<sequence length="61" mass="6879">MYVCNCNGLRQRDVAAAIDAGATRPKDVFDRHQCRPQCARCVCEMREMIDESRDAFALAAE</sequence>
<dbReference type="OrthoDB" id="7428628at2"/>
<dbReference type="STRING" id="871741.SAMN05192570_1642"/>
<feature type="domain" description="BFD-like [2Fe-2S]-binding" evidence="1">
    <location>
        <begin position="2"/>
        <end position="51"/>
    </location>
</feature>
<dbReference type="RefSeq" id="WP_092308772.1">
    <property type="nucleotide sequence ID" value="NZ_FOZV01000003.1"/>
</dbReference>